<proteinExistence type="predicted"/>
<organism evidence="1 2">
    <name type="scientific">Rhizophagus irregularis</name>
    <dbReference type="NCBI Taxonomy" id="588596"/>
    <lineage>
        <taxon>Eukaryota</taxon>
        <taxon>Fungi</taxon>
        <taxon>Fungi incertae sedis</taxon>
        <taxon>Mucoromycota</taxon>
        <taxon>Glomeromycotina</taxon>
        <taxon>Glomeromycetes</taxon>
        <taxon>Glomerales</taxon>
        <taxon>Glomeraceae</taxon>
        <taxon>Rhizophagus</taxon>
    </lineage>
</organism>
<gene>
    <name evidence="1" type="ORF">RhiirA1_484737</name>
</gene>
<evidence type="ECO:0000313" key="2">
    <source>
        <dbReference type="Proteomes" id="UP000232688"/>
    </source>
</evidence>
<sequence length="99" mass="11216">MQPKIADFHRQLVTINHQLRSYCEKLKPPLLDTLGLNAALNKLIMETKKRAAFSLITNSMGLTGMRERVLAYGGYIDIDTYPNEGMQIHIQVGNDLKND</sequence>
<dbReference type="VEuPathDB" id="FungiDB:RhiirA1_484737"/>
<dbReference type="EMBL" id="LLXH01008511">
    <property type="protein sequence ID" value="PKC51020.1"/>
    <property type="molecule type" value="Genomic_DNA"/>
</dbReference>
<reference evidence="1 2" key="1">
    <citation type="submission" date="2017-10" db="EMBL/GenBank/DDBJ databases">
        <title>Extensive intraspecific genome diversity in a model arbuscular mycorrhizal fungus.</title>
        <authorList>
            <person name="Chen E.C.H."/>
            <person name="Morin E."/>
            <person name="Baudet D."/>
            <person name="Noel J."/>
            <person name="Ndikumana S."/>
            <person name="Charron P."/>
            <person name="St-Onge C."/>
            <person name="Giorgi J."/>
            <person name="Grigoriev I.V."/>
            <person name="Roux C."/>
            <person name="Martin F.M."/>
            <person name="Corradi N."/>
        </authorList>
    </citation>
    <scope>NUCLEOTIDE SEQUENCE [LARGE SCALE GENOMIC DNA]</scope>
    <source>
        <strain evidence="1 2">A1</strain>
    </source>
</reference>
<reference evidence="1 2" key="2">
    <citation type="submission" date="2017-10" db="EMBL/GenBank/DDBJ databases">
        <title>Genome analyses suggest a sexual origin of heterokaryosis in a supposedly ancient asexual fungus.</title>
        <authorList>
            <person name="Corradi N."/>
            <person name="Sedzielewska K."/>
            <person name="Noel J."/>
            <person name="Charron P."/>
            <person name="Farinelli L."/>
            <person name="Marton T."/>
            <person name="Kruger M."/>
            <person name="Pelin A."/>
            <person name="Brachmann A."/>
            <person name="Corradi N."/>
        </authorList>
    </citation>
    <scope>NUCLEOTIDE SEQUENCE [LARGE SCALE GENOMIC DNA]</scope>
    <source>
        <strain evidence="1 2">A1</strain>
    </source>
</reference>
<name>A0A2N0QIY8_9GLOM</name>
<dbReference type="Proteomes" id="UP000232688">
    <property type="component" value="Unassembled WGS sequence"/>
</dbReference>
<dbReference type="AlphaFoldDB" id="A0A2N0QIY8"/>
<protein>
    <submittedName>
        <fullName evidence="1">Uncharacterized protein</fullName>
    </submittedName>
</protein>
<evidence type="ECO:0000313" key="1">
    <source>
        <dbReference type="EMBL" id="PKC51020.1"/>
    </source>
</evidence>
<comment type="caution">
    <text evidence="1">The sequence shown here is derived from an EMBL/GenBank/DDBJ whole genome shotgun (WGS) entry which is preliminary data.</text>
</comment>
<accession>A0A2N0QIY8</accession>